<dbReference type="Proteomes" id="UP001150062">
    <property type="component" value="Unassembled WGS sequence"/>
</dbReference>
<feature type="transmembrane region" description="Helical" evidence="1">
    <location>
        <begin position="116"/>
        <end position="137"/>
    </location>
</feature>
<feature type="transmembrane region" description="Helical" evidence="1">
    <location>
        <begin position="41"/>
        <end position="72"/>
    </location>
</feature>
<keyword evidence="1" id="KW-1133">Transmembrane helix</keyword>
<gene>
    <name evidence="2" type="ORF">M0812_29714</name>
    <name evidence="3" type="ORF">M0813_20512</name>
</gene>
<sequence>MQFVQQAKTDITNLIPHLKKIQIQNAKPLVRKAPIQVKATLAIFFVLLLSTILSYFCNTTIFIFSSALFLFWFDEFEGPLKEKIPELQKEKIWIKYATYILFIFPMIVLKSTKNWMGYVGSGAACASLLYNVGWRLYAYFGDKLESLTKAK</sequence>
<accession>A0AAV7Y8A6</accession>
<keyword evidence="1" id="KW-0472">Membrane</keyword>
<dbReference type="Proteomes" id="UP001146793">
    <property type="component" value="Unassembled WGS sequence"/>
</dbReference>
<evidence type="ECO:0000313" key="4">
    <source>
        <dbReference type="Proteomes" id="UP001146793"/>
    </source>
</evidence>
<proteinExistence type="predicted"/>
<evidence type="ECO:0000256" key="1">
    <source>
        <dbReference type="SAM" id="Phobius"/>
    </source>
</evidence>
<protein>
    <submittedName>
        <fullName evidence="2">Uncharacterized protein</fullName>
    </submittedName>
</protein>
<evidence type="ECO:0000313" key="5">
    <source>
        <dbReference type="Proteomes" id="UP001150062"/>
    </source>
</evidence>
<evidence type="ECO:0000313" key="2">
    <source>
        <dbReference type="EMBL" id="KAJ3424082.1"/>
    </source>
</evidence>
<reference evidence="3" key="1">
    <citation type="submission" date="2022-08" db="EMBL/GenBank/DDBJ databases">
        <title>Novel sulfate-reducing endosymbionts in the free-living metamonad Anaeramoeba.</title>
        <authorList>
            <person name="Jerlstrom-Hultqvist J."/>
            <person name="Cepicka I."/>
            <person name="Gallot-Lavallee L."/>
            <person name="Salas-Leiva D."/>
            <person name="Curtis B.A."/>
            <person name="Zahonova K."/>
            <person name="Pipaliya S."/>
            <person name="Dacks J."/>
            <person name="Roger A.J."/>
        </authorList>
    </citation>
    <scope>NUCLEOTIDE SEQUENCE</scope>
    <source>
        <strain evidence="3">Schooner1</strain>
    </source>
</reference>
<keyword evidence="5" id="KW-1185">Reference proteome</keyword>
<evidence type="ECO:0000313" key="3">
    <source>
        <dbReference type="EMBL" id="KAJ6245202.1"/>
    </source>
</evidence>
<keyword evidence="1" id="KW-0812">Transmembrane</keyword>
<organism evidence="2 4">
    <name type="scientific">Anaeramoeba flamelloides</name>
    <dbReference type="NCBI Taxonomy" id="1746091"/>
    <lineage>
        <taxon>Eukaryota</taxon>
        <taxon>Metamonada</taxon>
        <taxon>Anaeramoebidae</taxon>
        <taxon>Anaeramoeba</taxon>
    </lineage>
</organism>
<reference evidence="2" key="2">
    <citation type="submission" date="2022-08" db="EMBL/GenBank/DDBJ databases">
        <title>Novel sulphate-reducing endosymbionts in the free-living metamonad Anaeramoeba.</title>
        <authorList>
            <person name="Jerlstrom-Hultqvist J."/>
            <person name="Cepicka I."/>
            <person name="Gallot-Lavallee L."/>
            <person name="Salas-Leiva D."/>
            <person name="Curtis B.A."/>
            <person name="Zahonova K."/>
            <person name="Pipaliya S."/>
            <person name="Dacks J."/>
            <person name="Roger A.J."/>
        </authorList>
    </citation>
    <scope>NUCLEOTIDE SEQUENCE</scope>
    <source>
        <strain evidence="2">Busselton2</strain>
    </source>
</reference>
<comment type="caution">
    <text evidence="2">The sequence shown here is derived from an EMBL/GenBank/DDBJ whole genome shotgun (WGS) entry which is preliminary data.</text>
</comment>
<dbReference type="EMBL" id="JAOAOG010000147">
    <property type="protein sequence ID" value="KAJ6245202.1"/>
    <property type="molecule type" value="Genomic_DNA"/>
</dbReference>
<dbReference type="EMBL" id="JANTQA010000075">
    <property type="protein sequence ID" value="KAJ3424082.1"/>
    <property type="molecule type" value="Genomic_DNA"/>
</dbReference>
<name>A0AAV7Y8A6_9EUKA</name>
<feature type="transmembrane region" description="Helical" evidence="1">
    <location>
        <begin position="92"/>
        <end position="109"/>
    </location>
</feature>
<dbReference type="AlphaFoldDB" id="A0AAV7Y8A6"/>